<dbReference type="SUPFAM" id="SSF49464">
    <property type="entry name" value="Carboxypeptidase regulatory domain-like"/>
    <property type="match status" value="1"/>
</dbReference>
<dbReference type="Gene3D" id="2.60.40.1120">
    <property type="entry name" value="Carboxypeptidase-like, regulatory domain"/>
    <property type="match status" value="1"/>
</dbReference>
<dbReference type="InterPro" id="IPR008969">
    <property type="entry name" value="CarboxyPept-like_regulatory"/>
</dbReference>
<dbReference type="Proteomes" id="UP000198984">
    <property type="component" value="Unassembled WGS sequence"/>
</dbReference>
<dbReference type="AlphaFoldDB" id="A0A1H7M6X6"/>
<gene>
    <name evidence="1" type="ORF">SAMN04488505_1011423</name>
</gene>
<protein>
    <submittedName>
        <fullName evidence="1">CarboxypepD_reg-like domain-containing protein</fullName>
    </submittedName>
</protein>
<accession>A0A1H7M6X6</accession>
<evidence type="ECO:0000313" key="2">
    <source>
        <dbReference type="Proteomes" id="UP000198984"/>
    </source>
</evidence>
<keyword evidence="2" id="KW-1185">Reference proteome</keyword>
<dbReference type="EMBL" id="FOBB01000001">
    <property type="protein sequence ID" value="SEL07016.1"/>
    <property type="molecule type" value="Genomic_DNA"/>
</dbReference>
<proteinExistence type="predicted"/>
<dbReference type="Pfam" id="PF13715">
    <property type="entry name" value="CarbopepD_reg_2"/>
    <property type="match status" value="1"/>
</dbReference>
<reference evidence="1 2" key="1">
    <citation type="submission" date="2016-10" db="EMBL/GenBank/DDBJ databases">
        <authorList>
            <person name="de Groot N.N."/>
        </authorList>
    </citation>
    <scope>NUCLEOTIDE SEQUENCE [LARGE SCALE GENOMIC DNA]</scope>
    <source>
        <strain evidence="1 2">DSM 21039</strain>
    </source>
</reference>
<evidence type="ECO:0000313" key="1">
    <source>
        <dbReference type="EMBL" id="SEL07016.1"/>
    </source>
</evidence>
<sequence length="267" mass="29177">MSKDKFRVSIPDPCTQAWSDMTPAEGGRFCSHCQKAVIDFSLMTDKEIIAVISNHNKSLCGRFQSAQLNRSLHVPAPPKRSFFPAAVFASLIAALVPESSKAQTLASTTAQSTPIKTEHAKSRAAAAAFKGQIIDSLTGKGLAGVTISLKHKGVEESGAITDGEGKFVLNIPARLRQQALRVNISYIGYASKEVSFDMDQQPLSTTIELKPSNIDLPEIAVVGYGTRTGVVIMGAISIVNTQPVTIKKEEARKRTWWWRITHPFRRR</sequence>
<organism evidence="1 2">
    <name type="scientific">Chitinophaga rupis</name>
    <dbReference type="NCBI Taxonomy" id="573321"/>
    <lineage>
        <taxon>Bacteria</taxon>
        <taxon>Pseudomonadati</taxon>
        <taxon>Bacteroidota</taxon>
        <taxon>Chitinophagia</taxon>
        <taxon>Chitinophagales</taxon>
        <taxon>Chitinophagaceae</taxon>
        <taxon>Chitinophaga</taxon>
    </lineage>
</organism>
<dbReference type="STRING" id="573321.SAMN04488505_1011423"/>
<name>A0A1H7M6X6_9BACT</name>